<reference evidence="2" key="1">
    <citation type="submission" date="2021-11" db="EMBL/GenBank/DDBJ databases">
        <authorList>
            <consortium name="Genoscope - CEA"/>
            <person name="William W."/>
        </authorList>
    </citation>
    <scope>NUCLEOTIDE SEQUENCE</scope>
</reference>
<comment type="caution">
    <text evidence="2">The sequence shown here is derived from an EMBL/GenBank/DDBJ whole genome shotgun (WGS) entry which is preliminary data.</text>
</comment>
<proteinExistence type="predicted"/>
<keyword evidence="3" id="KW-1185">Reference proteome</keyword>
<gene>
    <name evidence="2" type="ORF">PECAL_5P07540</name>
</gene>
<evidence type="ECO:0000313" key="3">
    <source>
        <dbReference type="Proteomes" id="UP000789595"/>
    </source>
</evidence>
<dbReference type="EMBL" id="CAKKNE010000005">
    <property type="protein sequence ID" value="CAH0376189.1"/>
    <property type="molecule type" value="Genomic_DNA"/>
</dbReference>
<evidence type="ECO:0000313" key="2">
    <source>
        <dbReference type="EMBL" id="CAH0376189.1"/>
    </source>
</evidence>
<evidence type="ECO:0000256" key="1">
    <source>
        <dbReference type="SAM" id="MobiDB-lite"/>
    </source>
</evidence>
<feature type="compositionally biased region" description="Polar residues" evidence="1">
    <location>
        <begin position="129"/>
        <end position="151"/>
    </location>
</feature>
<name>A0A8J2SZK8_9STRA</name>
<feature type="compositionally biased region" description="Basic and acidic residues" evidence="1">
    <location>
        <begin position="66"/>
        <end position="76"/>
    </location>
</feature>
<dbReference type="AlphaFoldDB" id="A0A8J2SZK8"/>
<accession>A0A8J2SZK8</accession>
<dbReference type="Proteomes" id="UP000789595">
    <property type="component" value="Unassembled WGS sequence"/>
</dbReference>
<feature type="region of interest" description="Disordered" evidence="1">
    <location>
        <begin position="29"/>
        <end position="182"/>
    </location>
</feature>
<organism evidence="2 3">
    <name type="scientific">Pelagomonas calceolata</name>
    <dbReference type="NCBI Taxonomy" id="35677"/>
    <lineage>
        <taxon>Eukaryota</taxon>
        <taxon>Sar</taxon>
        <taxon>Stramenopiles</taxon>
        <taxon>Ochrophyta</taxon>
        <taxon>Pelagophyceae</taxon>
        <taxon>Pelagomonadales</taxon>
        <taxon>Pelagomonadaceae</taxon>
        <taxon>Pelagomonas</taxon>
    </lineage>
</organism>
<sequence length="211" mass="22743">MREASPQSPQQEQRYLRDVFRERGDLLGDGWAAAPLPARAVPPSPMDGSPDSPARVPPPLEAEEERDTRQPEDTTAPRKSAAALRATLADGWAVPALSSKRRDAPHRAASTPQPSEPSALDTIAASVASMFTSPASDSSRGQSYDQYMQSHESPKRAPLMDYETTASTEERGPVLGRDGYDPGQRVVPALDACGCAFEMFSPAKPRSPRLS</sequence>
<protein>
    <submittedName>
        <fullName evidence="2">Uncharacterized protein</fullName>
    </submittedName>
</protein>